<reference evidence="3 4" key="1">
    <citation type="submission" date="2023-02" db="EMBL/GenBank/DDBJ databases">
        <title>LHISI_Scaffold_Assembly.</title>
        <authorList>
            <person name="Stuart O.P."/>
            <person name="Cleave R."/>
            <person name="Magrath M.J.L."/>
            <person name="Mikheyev A.S."/>
        </authorList>
    </citation>
    <scope>NUCLEOTIDE SEQUENCE [LARGE SCALE GENOMIC DNA]</scope>
    <source>
        <strain evidence="3">Daus_M_001</strain>
        <tissue evidence="3">Leg muscle</tissue>
    </source>
</reference>
<sequence>MYLNDLITCEGKAHSVQIHQSFWKRWHVEYLHHLQPKVKWNNGEDNIAEGSLVLNLVPWRWKLGRMVKIHPGADDAVHVGEVRTQQGTFARPAVSSSSQLTAGDEDKSRELETFQRTKWHSVMCRTDRRRDEGGPHVASQSLGSSAESLCMPPSRASSQTQVLPRTSSGGQLPTSNCRLIVAIAGELFRHLTASSLEMSSTSPGARAGIPASMWAAMEDSYYTTAVRVLAFGNLCVDAQCDMNPIRRTATRQHYRLRIGAAEAERLACSPPTKANRQVGIVPDDAVGRRVFSGISRFHRPFIPAPLHIDSQDLAVKSRPNLFTHSLTHLLIGCYDQKNLYLEDPRRDRSPDFRMWESLWSMLLVGGYYSRGSPVSSALCIPALLRTHLTSSLSAPKALMFRAAQISLLATELKRSSNTAYSTCSPLGTLSYPLSNAPIFSVPAGSREGKARQVQKSSLLDALFTAPMLAVTDFPPAGHFSRRSCRSPSIAQTPVTHLLTNSRSRGPYKMLWGSSEAGVTTLSLAARVSGTGLVFDWLLRLPAGCWRAGNMKQMLYTDFCRLLRSQLGAKVTCVGRLAAVGTAVPYCEDPREGGGRFPRQKKMTRFRQHLVARHLTGNYALMNRALRRPEGEYGRQLPPSTPNVKSQSEARTPGNKDTRHWAGEVMSTDKGGTRWKLSSVGMQGRGKWWEITEITHRLASLSGTITTCENPEGTPPEIELGSPWLGATVLAVVL</sequence>
<protein>
    <recommendedName>
        <fullName evidence="2">DUF5641 domain-containing protein</fullName>
    </recommendedName>
</protein>
<feature type="compositionally biased region" description="Polar residues" evidence="1">
    <location>
        <begin position="138"/>
        <end position="147"/>
    </location>
</feature>
<feature type="compositionally biased region" description="Polar residues" evidence="1">
    <location>
        <begin position="88"/>
        <end position="101"/>
    </location>
</feature>
<feature type="region of interest" description="Disordered" evidence="1">
    <location>
        <begin position="127"/>
        <end position="169"/>
    </location>
</feature>
<evidence type="ECO:0000313" key="4">
    <source>
        <dbReference type="Proteomes" id="UP001159363"/>
    </source>
</evidence>
<feature type="compositionally biased region" description="Polar residues" evidence="1">
    <location>
        <begin position="155"/>
        <end position="169"/>
    </location>
</feature>
<comment type="caution">
    <text evidence="3">The sequence shown here is derived from an EMBL/GenBank/DDBJ whole genome shotgun (WGS) entry which is preliminary data.</text>
</comment>
<keyword evidence="4" id="KW-1185">Reference proteome</keyword>
<feature type="region of interest" description="Disordered" evidence="1">
    <location>
        <begin position="88"/>
        <end position="109"/>
    </location>
</feature>
<dbReference type="Proteomes" id="UP001159363">
    <property type="component" value="Chromosome 1"/>
</dbReference>
<proteinExistence type="predicted"/>
<organism evidence="3 4">
    <name type="scientific">Dryococelus australis</name>
    <dbReference type="NCBI Taxonomy" id="614101"/>
    <lineage>
        <taxon>Eukaryota</taxon>
        <taxon>Metazoa</taxon>
        <taxon>Ecdysozoa</taxon>
        <taxon>Arthropoda</taxon>
        <taxon>Hexapoda</taxon>
        <taxon>Insecta</taxon>
        <taxon>Pterygota</taxon>
        <taxon>Neoptera</taxon>
        <taxon>Polyneoptera</taxon>
        <taxon>Phasmatodea</taxon>
        <taxon>Verophasmatodea</taxon>
        <taxon>Anareolatae</taxon>
        <taxon>Phasmatidae</taxon>
        <taxon>Eurycanthinae</taxon>
        <taxon>Dryococelus</taxon>
    </lineage>
</organism>
<gene>
    <name evidence="3" type="ORF">PR048_002753</name>
</gene>
<evidence type="ECO:0000313" key="3">
    <source>
        <dbReference type="EMBL" id="KAJ8897407.1"/>
    </source>
</evidence>
<feature type="domain" description="DUF5641" evidence="2">
    <location>
        <begin position="16"/>
        <end position="93"/>
    </location>
</feature>
<evidence type="ECO:0000256" key="1">
    <source>
        <dbReference type="SAM" id="MobiDB-lite"/>
    </source>
</evidence>
<name>A0ABQ9IL44_9NEOP</name>
<feature type="region of interest" description="Disordered" evidence="1">
    <location>
        <begin position="630"/>
        <end position="659"/>
    </location>
</feature>
<dbReference type="InterPro" id="IPR040676">
    <property type="entry name" value="DUF5641"/>
</dbReference>
<dbReference type="Pfam" id="PF18701">
    <property type="entry name" value="DUF5641"/>
    <property type="match status" value="1"/>
</dbReference>
<accession>A0ABQ9IL44</accession>
<dbReference type="EMBL" id="JARBHB010000001">
    <property type="protein sequence ID" value="KAJ8897407.1"/>
    <property type="molecule type" value="Genomic_DNA"/>
</dbReference>
<evidence type="ECO:0000259" key="2">
    <source>
        <dbReference type="Pfam" id="PF18701"/>
    </source>
</evidence>